<evidence type="ECO:0000313" key="2">
    <source>
        <dbReference type="Proteomes" id="UP000054826"/>
    </source>
</evidence>
<accession>A0A0V1H2Y2</accession>
<dbReference type="Proteomes" id="UP000054826">
    <property type="component" value="Unassembled WGS sequence"/>
</dbReference>
<dbReference type="AlphaFoldDB" id="A0A0V1H2Y2"/>
<comment type="caution">
    <text evidence="1">The sequence shown here is derived from an EMBL/GenBank/DDBJ whole genome shotgun (WGS) entry which is preliminary data.</text>
</comment>
<reference evidence="1 2" key="1">
    <citation type="submission" date="2015-01" db="EMBL/GenBank/DDBJ databases">
        <title>Evolution of Trichinella species and genotypes.</title>
        <authorList>
            <person name="Korhonen P.K."/>
            <person name="Edoardo P."/>
            <person name="Giuseppe L.R."/>
            <person name="Gasser R.B."/>
        </authorList>
    </citation>
    <scope>NUCLEOTIDE SEQUENCE [LARGE SCALE GENOMIC DNA]</scope>
    <source>
        <strain evidence="1">ISS176</strain>
    </source>
</reference>
<name>A0A0V1H2Y2_TRIPS</name>
<protein>
    <submittedName>
        <fullName evidence="1">Uncharacterized protein</fullName>
    </submittedName>
</protein>
<evidence type="ECO:0000313" key="1">
    <source>
        <dbReference type="EMBL" id="KRZ04882.1"/>
    </source>
</evidence>
<proteinExistence type="predicted"/>
<sequence length="143" mass="16237">MLCLVRCPGFIRVMPMFCSSGNFQQSSPTTMYGVCSMQDYLSPKATPLSLLLNFVHVSAVLPPHFRHFRPVKCIMVSCTVHIFCFPQNNTLRASVQLFCQNMCRFLKTTLQEFQVAGAVHPEEQCTDRVLQSAFHYPALTTMH</sequence>
<organism evidence="1 2">
    <name type="scientific">Trichinella pseudospiralis</name>
    <name type="common">Parasitic roundworm</name>
    <dbReference type="NCBI Taxonomy" id="6337"/>
    <lineage>
        <taxon>Eukaryota</taxon>
        <taxon>Metazoa</taxon>
        <taxon>Ecdysozoa</taxon>
        <taxon>Nematoda</taxon>
        <taxon>Enoplea</taxon>
        <taxon>Dorylaimia</taxon>
        <taxon>Trichinellida</taxon>
        <taxon>Trichinellidae</taxon>
        <taxon>Trichinella</taxon>
    </lineage>
</organism>
<feature type="non-terminal residue" evidence="1">
    <location>
        <position position="143"/>
    </location>
</feature>
<dbReference type="EMBL" id="JYDV01000720">
    <property type="protein sequence ID" value="KRZ04882.1"/>
    <property type="molecule type" value="Genomic_DNA"/>
</dbReference>
<gene>
    <name evidence="1" type="ORF">T4C_2449</name>
</gene>